<accession>A0ABV1BM99</accession>
<dbReference type="RefSeq" id="WP_349137488.1">
    <property type="nucleotide sequence ID" value="NZ_JBBMEP010000005.1"/>
</dbReference>
<comment type="caution">
    <text evidence="1">The sequence shown here is derived from an EMBL/GenBank/DDBJ whole genome shotgun (WGS) entry which is preliminary data.</text>
</comment>
<proteinExistence type="predicted"/>
<evidence type="ECO:0000313" key="2">
    <source>
        <dbReference type="Proteomes" id="UP001496146"/>
    </source>
</evidence>
<sequence length="178" mass="21012">MNIKGHFETITRHKLLVMKYCFACGLYEQGLAHDLSKYSPTEFIPGCIYYQGDHSPNEAERLARGYSSAWLHHKGRNKHHLEYWIDYSTRKVGLAGMKMPLRYVCEMVCDRVAASQIYLGDKYTDASPWEYYERSKTHYLLHPDTRALLEELLKMVRDLGQERTFEHMKYLLGCEKDY</sequence>
<name>A0ABV1BM99_9FIRM</name>
<protein>
    <submittedName>
        <fullName evidence="1">DUF5662 family protein</fullName>
    </submittedName>
</protein>
<dbReference type="InterPro" id="IPR043721">
    <property type="entry name" value="DUF5662"/>
</dbReference>
<organism evidence="1 2">
    <name type="scientific">Faecalibacterium faecis</name>
    <dbReference type="NCBI Taxonomy" id="3133157"/>
    <lineage>
        <taxon>Bacteria</taxon>
        <taxon>Bacillati</taxon>
        <taxon>Bacillota</taxon>
        <taxon>Clostridia</taxon>
        <taxon>Eubacteriales</taxon>
        <taxon>Oscillospiraceae</taxon>
        <taxon>Faecalibacterium</taxon>
    </lineage>
</organism>
<gene>
    <name evidence="1" type="ORF">WMO17_03475</name>
</gene>
<keyword evidence="2" id="KW-1185">Reference proteome</keyword>
<dbReference type="Proteomes" id="UP001496146">
    <property type="component" value="Unassembled WGS sequence"/>
</dbReference>
<dbReference type="EMBL" id="JBBMEP010000005">
    <property type="protein sequence ID" value="MEQ2376432.1"/>
    <property type="molecule type" value="Genomic_DNA"/>
</dbReference>
<reference evidence="1 2" key="1">
    <citation type="submission" date="2024-03" db="EMBL/GenBank/DDBJ databases">
        <title>Human intestinal bacterial collection.</title>
        <authorList>
            <person name="Pauvert C."/>
            <person name="Hitch T.C.A."/>
            <person name="Clavel T."/>
        </authorList>
    </citation>
    <scope>NUCLEOTIDE SEQUENCE [LARGE SCALE GENOMIC DNA]</scope>
    <source>
        <strain evidence="1 2">CLA-JM-H7-B</strain>
    </source>
</reference>
<dbReference type="Pfam" id="PF18907">
    <property type="entry name" value="DUF5662"/>
    <property type="match status" value="1"/>
</dbReference>
<evidence type="ECO:0000313" key="1">
    <source>
        <dbReference type="EMBL" id="MEQ2376432.1"/>
    </source>
</evidence>